<evidence type="ECO:0000313" key="2">
    <source>
        <dbReference type="EMBL" id="MBO8446732.1"/>
    </source>
</evidence>
<reference evidence="2" key="1">
    <citation type="submission" date="2020-10" db="EMBL/GenBank/DDBJ databases">
        <authorList>
            <person name="Gilroy R."/>
        </authorList>
    </citation>
    <scope>NUCLEOTIDE SEQUENCE</scope>
    <source>
        <strain evidence="2">D3-1215</strain>
    </source>
</reference>
<dbReference type="Proteomes" id="UP000823637">
    <property type="component" value="Unassembled WGS sequence"/>
</dbReference>
<dbReference type="EMBL" id="JADIMR010000046">
    <property type="protein sequence ID" value="MBO8446732.1"/>
    <property type="molecule type" value="Genomic_DNA"/>
</dbReference>
<feature type="signal peptide" evidence="1">
    <location>
        <begin position="1"/>
        <end position="28"/>
    </location>
</feature>
<evidence type="ECO:0008006" key="4">
    <source>
        <dbReference type="Google" id="ProtNLM"/>
    </source>
</evidence>
<gene>
    <name evidence="2" type="ORF">IAC32_03170</name>
</gene>
<protein>
    <recommendedName>
        <fullName evidence="4">Cell division protein FtsQ</fullName>
    </recommendedName>
</protein>
<sequence length="248" mass="27814">MNPKTVKIIKIILSSICAAFFASYLVWAAVAGLGSDEVVCGSLVIDITDSDTYNFINNNDIKDKLSEAHIDPVGRKVSHNLADSVEKTINSISFVKNSECYIGDNGVMTLEITQRQPVLMVKTPVEDYYIDSERKKMPVSPHHTALLPVVTGRVKENMAKSVIFDLVKYLGNNEFYKNHIDQIHVGEDGDYFLGTKKGVNVIKIGTPDNIYAKLGKLRAWYEQYPGFAWSDKYRMVDVSYEGLIYATK</sequence>
<comment type="caution">
    <text evidence="2">The sequence shown here is derived from an EMBL/GenBank/DDBJ whole genome shotgun (WGS) entry which is preliminary data.</text>
</comment>
<keyword evidence="1" id="KW-0732">Signal</keyword>
<proteinExistence type="predicted"/>
<evidence type="ECO:0000256" key="1">
    <source>
        <dbReference type="SAM" id="SignalP"/>
    </source>
</evidence>
<organism evidence="2 3">
    <name type="scientific">Candidatus Enterocola intestinipullorum</name>
    <dbReference type="NCBI Taxonomy" id="2840783"/>
    <lineage>
        <taxon>Bacteria</taxon>
        <taxon>Pseudomonadati</taxon>
        <taxon>Bacteroidota</taxon>
        <taxon>Bacteroidia</taxon>
        <taxon>Bacteroidales</taxon>
        <taxon>Candidatus Enterocola</taxon>
    </lineage>
</organism>
<dbReference type="AlphaFoldDB" id="A0A9D9HED0"/>
<reference evidence="2" key="2">
    <citation type="journal article" date="2021" name="PeerJ">
        <title>Extensive microbial diversity within the chicken gut microbiome revealed by metagenomics and culture.</title>
        <authorList>
            <person name="Gilroy R."/>
            <person name="Ravi A."/>
            <person name="Getino M."/>
            <person name="Pursley I."/>
            <person name="Horton D.L."/>
            <person name="Alikhan N.F."/>
            <person name="Baker D."/>
            <person name="Gharbi K."/>
            <person name="Hall N."/>
            <person name="Watson M."/>
            <person name="Adriaenssens E.M."/>
            <person name="Foster-Nyarko E."/>
            <person name="Jarju S."/>
            <person name="Secka A."/>
            <person name="Antonio M."/>
            <person name="Oren A."/>
            <person name="Chaudhuri R.R."/>
            <person name="La Ragione R."/>
            <person name="Hildebrand F."/>
            <person name="Pallen M.J."/>
        </authorList>
    </citation>
    <scope>NUCLEOTIDE SEQUENCE</scope>
    <source>
        <strain evidence="2">D3-1215</strain>
    </source>
</reference>
<feature type="chain" id="PRO_5039490523" description="Cell division protein FtsQ" evidence="1">
    <location>
        <begin position="29"/>
        <end position="248"/>
    </location>
</feature>
<name>A0A9D9HED0_9BACT</name>
<accession>A0A9D9HED0</accession>
<evidence type="ECO:0000313" key="3">
    <source>
        <dbReference type="Proteomes" id="UP000823637"/>
    </source>
</evidence>